<protein>
    <recommendedName>
        <fullName evidence="1">Cytosolic endo-beta-N-acetylglucosaminidase TIM barrel domain-containing protein</fullName>
    </recommendedName>
</protein>
<dbReference type="RefSeq" id="WP_382392625.1">
    <property type="nucleotide sequence ID" value="NZ_JBHTCQ010000001.1"/>
</dbReference>
<organism evidence="2 3">
    <name type="scientific">Georgenia alba</name>
    <dbReference type="NCBI Taxonomy" id="2233858"/>
    <lineage>
        <taxon>Bacteria</taxon>
        <taxon>Bacillati</taxon>
        <taxon>Actinomycetota</taxon>
        <taxon>Actinomycetes</taxon>
        <taxon>Micrococcales</taxon>
        <taxon>Bogoriellaceae</taxon>
        <taxon>Georgenia</taxon>
    </lineage>
</organism>
<proteinExistence type="predicted"/>
<dbReference type="PANTHER" id="PTHR13246:SF1">
    <property type="entry name" value="CYTOSOLIC ENDO-BETA-N-ACETYLGLUCOSAMINIDASE"/>
    <property type="match status" value="1"/>
</dbReference>
<evidence type="ECO:0000259" key="1">
    <source>
        <dbReference type="Pfam" id="PF03644"/>
    </source>
</evidence>
<evidence type="ECO:0000313" key="2">
    <source>
        <dbReference type="EMBL" id="MFC7404844.1"/>
    </source>
</evidence>
<dbReference type="Pfam" id="PF03644">
    <property type="entry name" value="Glyco_hydro_85"/>
    <property type="match status" value="1"/>
</dbReference>
<comment type="caution">
    <text evidence="2">The sequence shown here is derived from an EMBL/GenBank/DDBJ whole genome shotgun (WGS) entry which is preliminary data.</text>
</comment>
<dbReference type="EMBL" id="JBHTCQ010000001">
    <property type="protein sequence ID" value="MFC7404844.1"/>
    <property type="molecule type" value="Genomic_DNA"/>
</dbReference>
<evidence type="ECO:0000313" key="3">
    <source>
        <dbReference type="Proteomes" id="UP001596455"/>
    </source>
</evidence>
<dbReference type="InterPro" id="IPR032979">
    <property type="entry name" value="ENGase"/>
</dbReference>
<feature type="domain" description="Cytosolic endo-beta-N-acetylglucosaminidase TIM barrel" evidence="1">
    <location>
        <begin position="88"/>
        <end position="389"/>
    </location>
</feature>
<dbReference type="InterPro" id="IPR005201">
    <property type="entry name" value="TIM_ENGase"/>
</dbReference>
<dbReference type="Gene3D" id="2.60.120.260">
    <property type="entry name" value="Galactose-binding domain-like"/>
    <property type="match status" value="1"/>
</dbReference>
<sequence>MPVNVFDSLAYGRGLDAPVAPAFYPGPVPVRDDGVARRSILDWSPAADPDLPLLRSTVPLAARRPLDPARRPGPRVMSLAGFGRTGARSLQGGPTDVHYSFTHWDLLDLLVVWGGSSAEGLIVVPEAPVVDAGHRAGVPVLGTVFLPQREHGGVPEWTDELLARDDDGTFLLTGRLAEAAEVLGFDGWFVNAETQLEPDNGTSERARGTAAEMLAFVRDLGPRVDHLVWYDSMTREGRIWWQDGVTEENREFVARPGGAGPSEVFLNFNWAKRPGHVDATLARAAALGRAATDLFFGVDTESHGSASAVRWDALVEGGSPRGSIGLYRPEGSIRQLEDWSLEAFQETEARYWEPAPAGARWPGIGALVPRRSAHPLPVATTFTTGAGREYHVDGEPSGLGPWHHLGVQDPLPPERWAGRGHGLAPALDFDRAWQGGEALRLAPATEPGSVLVWRGPAGDLPDHWPAEVVAEGRAVYVLEVEDDGGTQRVALADAGPASGTGSWRRWSAVVPRAPRGSVTVRLEVTGPEPVLVGGLVLGEMPGTPPAAPTGLVAVRRPDGLLLTWDRDPQVHHWEVLVAGRPVGLASGGAFRLPAGTERAQVALRAVSARWERSSQTSPRS</sequence>
<keyword evidence="3" id="KW-1185">Reference proteome</keyword>
<dbReference type="PANTHER" id="PTHR13246">
    <property type="entry name" value="ENDO BETA N-ACETYLGLUCOSAMINIDASE"/>
    <property type="match status" value="1"/>
</dbReference>
<gene>
    <name evidence="2" type="ORF">ACFQQL_06960</name>
</gene>
<dbReference type="Gene3D" id="3.20.20.80">
    <property type="entry name" value="Glycosidases"/>
    <property type="match status" value="1"/>
</dbReference>
<accession>A0ABW2Q5R3</accession>
<name>A0ABW2Q5R3_9MICO</name>
<reference evidence="3" key="1">
    <citation type="journal article" date="2019" name="Int. J. Syst. Evol. Microbiol.">
        <title>The Global Catalogue of Microorganisms (GCM) 10K type strain sequencing project: providing services to taxonomists for standard genome sequencing and annotation.</title>
        <authorList>
            <consortium name="The Broad Institute Genomics Platform"/>
            <consortium name="The Broad Institute Genome Sequencing Center for Infectious Disease"/>
            <person name="Wu L."/>
            <person name="Ma J."/>
        </authorList>
    </citation>
    <scope>NUCLEOTIDE SEQUENCE [LARGE SCALE GENOMIC DNA]</scope>
    <source>
        <strain evidence="3">JCM 1490</strain>
    </source>
</reference>
<dbReference type="Proteomes" id="UP001596455">
    <property type="component" value="Unassembled WGS sequence"/>
</dbReference>